<protein>
    <submittedName>
        <fullName evidence="1">Uncharacterized protein</fullName>
    </submittedName>
</protein>
<dbReference type="Proteomes" id="UP001152797">
    <property type="component" value="Unassembled WGS sequence"/>
</dbReference>
<dbReference type="EMBL" id="CAMXCT030000857">
    <property type="protein sequence ID" value="CAL4771345.1"/>
    <property type="molecule type" value="Genomic_DNA"/>
</dbReference>
<evidence type="ECO:0000313" key="2">
    <source>
        <dbReference type="EMBL" id="CAL1137408.1"/>
    </source>
</evidence>
<evidence type="ECO:0000313" key="1">
    <source>
        <dbReference type="EMBL" id="CAI3984033.1"/>
    </source>
</evidence>
<dbReference type="EMBL" id="CAMXCT010000857">
    <property type="protein sequence ID" value="CAI3984033.1"/>
    <property type="molecule type" value="Genomic_DNA"/>
</dbReference>
<dbReference type="AlphaFoldDB" id="A0A9P1FPW3"/>
<evidence type="ECO:0000313" key="3">
    <source>
        <dbReference type="Proteomes" id="UP001152797"/>
    </source>
</evidence>
<keyword evidence="3" id="KW-1185">Reference proteome</keyword>
<name>A0A9P1FPW3_9DINO</name>
<accession>A0A9P1FPW3</accession>
<gene>
    <name evidence="1" type="ORF">C1SCF055_LOCUS11590</name>
</gene>
<organism evidence="1">
    <name type="scientific">Cladocopium goreaui</name>
    <dbReference type="NCBI Taxonomy" id="2562237"/>
    <lineage>
        <taxon>Eukaryota</taxon>
        <taxon>Sar</taxon>
        <taxon>Alveolata</taxon>
        <taxon>Dinophyceae</taxon>
        <taxon>Suessiales</taxon>
        <taxon>Symbiodiniaceae</taxon>
        <taxon>Cladocopium</taxon>
    </lineage>
</organism>
<dbReference type="EMBL" id="CAMXCT020000857">
    <property type="protein sequence ID" value="CAL1137408.1"/>
    <property type="molecule type" value="Genomic_DNA"/>
</dbReference>
<proteinExistence type="predicted"/>
<reference evidence="2" key="2">
    <citation type="submission" date="2024-04" db="EMBL/GenBank/DDBJ databases">
        <authorList>
            <person name="Chen Y."/>
            <person name="Shah S."/>
            <person name="Dougan E. K."/>
            <person name="Thang M."/>
            <person name="Chan C."/>
        </authorList>
    </citation>
    <scope>NUCLEOTIDE SEQUENCE [LARGE SCALE GENOMIC DNA]</scope>
</reference>
<sequence>MAKQEALHTPAISDNFDVAADTDCLWIAASVQTTDELLPQITSARTCHDGDIVVLVLNPTAGMKRRLKSTYCRATCTQRAVVPDLGKAWQSNRNATAKQSSL</sequence>
<reference evidence="1" key="1">
    <citation type="submission" date="2022-10" db="EMBL/GenBank/DDBJ databases">
        <authorList>
            <person name="Chen Y."/>
            <person name="Dougan E. K."/>
            <person name="Chan C."/>
            <person name="Rhodes N."/>
            <person name="Thang M."/>
        </authorList>
    </citation>
    <scope>NUCLEOTIDE SEQUENCE</scope>
</reference>
<comment type="caution">
    <text evidence="1">The sequence shown here is derived from an EMBL/GenBank/DDBJ whole genome shotgun (WGS) entry which is preliminary data.</text>
</comment>